<evidence type="ECO:0000313" key="2">
    <source>
        <dbReference type="Proteomes" id="UP000036959"/>
    </source>
</evidence>
<name>A0A0L0MJ58_9BURK</name>
<proteinExistence type="predicted"/>
<protein>
    <submittedName>
        <fullName evidence="1">Phage protein</fullName>
    </submittedName>
</protein>
<reference evidence="2" key="1">
    <citation type="submission" date="2015-06" db="EMBL/GenBank/DDBJ databases">
        <title>Comparative genomics of Burkholderia leaf nodule symbionts.</title>
        <authorList>
            <person name="Carlier A."/>
            <person name="Eberl L."/>
            <person name="Pinto-Carbo M."/>
        </authorList>
    </citation>
    <scope>NUCLEOTIDE SEQUENCE [LARGE SCALE GENOMIC DNA]</scope>
    <source>
        <strain evidence="2">UZHbot4</strain>
    </source>
</reference>
<keyword evidence="2" id="KW-1185">Reference proteome</keyword>
<dbReference type="EMBL" id="LFJJ01000002">
    <property type="protein sequence ID" value="KND62350.1"/>
    <property type="molecule type" value="Genomic_DNA"/>
</dbReference>
<gene>
    <name evidence="1" type="ORF">BVER_01833</name>
</gene>
<accession>A0A0L0MJ58</accession>
<comment type="caution">
    <text evidence="1">The sequence shown here is derived from an EMBL/GenBank/DDBJ whole genome shotgun (WGS) entry which is preliminary data.</text>
</comment>
<dbReference type="PATRIC" id="fig|242163.4.peg.2638"/>
<organism evidence="1 2">
    <name type="scientific">Candidatus Burkholderia verschuerenii</name>
    <dbReference type="NCBI Taxonomy" id="242163"/>
    <lineage>
        <taxon>Bacteria</taxon>
        <taxon>Pseudomonadati</taxon>
        <taxon>Pseudomonadota</taxon>
        <taxon>Betaproteobacteria</taxon>
        <taxon>Burkholderiales</taxon>
        <taxon>Burkholderiaceae</taxon>
        <taxon>Burkholderia</taxon>
    </lineage>
</organism>
<sequence length="157" mass="17221">MRKRGSRIHHTRRDPTPFVRLFGDRSVIPAGHATKVGLAYHLALEEMKKGRGTDTGMNQLVYALNLALVLCELGFGAEQGACIHHAQECLVRMGAEGRRGDRWNVDEDVYRAIGAALEVHDQQVGSATQADIRIAEETIKARLAAGDVVRVDVAQSH</sequence>
<dbReference type="AlphaFoldDB" id="A0A0L0MJ58"/>
<dbReference type="Proteomes" id="UP000036959">
    <property type="component" value="Unassembled WGS sequence"/>
</dbReference>
<evidence type="ECO:0000313" key="1">
    <source>
        <dbReference type="EMBL" id="KND62350.1"/>
    </source>
</evidence>